<name>A0A7M5X3V6_9CNID</name>
<dbReference type="CDD" id="cd04059">
    <property type="entry name" value="Peptidases_S8_Protein_convertases_Kexins_Furin-like"/>
    <property type="match status" value="1"/>
</dbReference>
<evidence type="ECO:0000256" key="1">
    <source>
        <dbReference type="ARBA" id="ARBA00005325"/>
    </source>
</evidence>
<dbReference type="Pfam" id="PF01483">
    <property type="entry name" value="P_proprotein"/>
    <property type="match status" value="1"/>
</dbReference>
<feature type="coiled-coil region" evidence="12">
    <location>
        <begin position="29"/>
        <end position="59"/>
    </location>
</feature>
<dbReference type="InterPro" id="IPR022398">
    <property type="entry name" value="Peptidase_S8_His-AS"/>
</dbReference>
<keyword evidence="6 11" id="KW-0720">Serine protease</keyword>
<dbReference type="PROSITE" id="PS51829">
    <property type="entry name" value="P_HOMO_B"/>
    <property type="match status" value="1"/>
</dbReference>
<evidence type="ECO:0000259" key="15">
    <source>
        <dbReference type="PROSITE" id="PS51829"/>
    </source>
</evidence>
<evidence type="ECO:0000256" key="13">
    <source>
        <dbReference type="SAM" id="MobiDB-lite"/>
    </source>
</evidence>
<dbReference type="Gene3D" id="2.60.120.260">
    <property type="entry name" value="Galactose-binding domain-like"/>
    <property type="match status" value="1"/>
</dbReference>
<dbReference type="Gene3D" id="3.40.50.200">
    <property type="entry name" value="Peptidase S8/S53 domain"/>
    <property type="match status" value="1"/>
</dbReference>
<dbReference type="InterPro" id="IPR034182">
    <property type="entry name" value="Kexin/furin"/>
</dbReference>
<dbReference type="OrthoDB" id="300641at2759"/>
<evidence type="ECO:0000256" key="7">
    <source>
        <dbReference type="ARBA" id="ARBA00023145"/>
    </source>
</evidence>
<dbReference type="InterPro" id="IPR036852">
    <property type="entry name" value="Peptidase_S8/S53_dom_sf"/>
</dbReference>
<dbReference type="Pfam" id="PF00082">
    <property type="entry name" value="Peptidase_S8"/>
    <property type="match status" value="1"/>
</dbReference>
<dbReference type="GO" id="GO:0004252">
    <property type="term" value="F:serine-type endopeptidase activity"/>
    <property type="evidence" value="ECO:0007669"/>
    <property type="project" value="UniProtKB-UniRule"/>
</dbReference>
<dbReference type="InterPro" id="IPR038466">
    <property type="entry name" value="S8_pro-domain_sf"/>
</dbReference>
<keyword evidence="3" id="KW-0165">Cleavage on pair of basic residues</keyword>
<evidence type="ECO:0000256" key="9">
    <source>
        <dbReference type="ARBA" id="ARBA00023180"/>
    </source>
</evidence>
<evidence type="ECO:0000256" key="2">
    <source>
        <dbReference type="ARBA" id="ARBA00022670"/>
    </source>
</evidence>
<keyword evidence="7" id="KW-0865">Zymogen</keyword>
<dbReference type="PROSITE" id="PS51892">
    <property type="entry name" value="SUBTILASE"/>
    <property type="match status" value="1"/>
</dbReference>
<feature type="chain" id="PRO_5029706675" description="P/Homo B domain-containing protein" evidence="14">
    <location>
        <begin position="21"/>
        <end position="825"/>
    </location>
</feature>
<dbReference type="PANTHER" id="PTHR42884:SF23">
    <property type="entry name" value="FURIN-LIKE PROTEASE 2"/>
    <property type="match status" value="1"/>
</dbReference>
<dbReference type="InterPro" id="IPR015500">
    <property type="entry name" value="Peptidase_S8_subtilisin-rel"/>
</dbReference>
<feature type="active site" description="Charge relay system" evidence="10 11">
    <location>
        <position position="286"/>
    </location>
</feature>
<reference evidence="16" key="1">
    <citation type="submission" date="2021-01" db="UniProtKB">
        <authorList>
            <consortium name="EnsemblMetazoa"/>
        </authorList>
    </citation>
    <scope>IDENTIFICATION</scope>
</reference>
<dbReference type="InterPro" id="IPR002884">
    <property type="entry name" value="P_dom"/>
</dbReference>
<dbReference type="SUPFAM" id="SSF52743">
    <property type="entry name" value="Subtilisin-like"/>
    <property type="match status" value="1"/>
</dbReference>
<evidence type="ECO:0000313" key="17">
    <source>
        <dbReference type="Proteomes" id="UP000594262"/>
    </source>
</evidence>
<dbReference type="InterPro" id="IPR008979">
    <property type="entry name" value="Galactose-bd-like_sf"/>
</dbReference>
<dbReference type="InterPro" id="IPR023828">
    <property type="entry name" value="Peptidase_S8_Ser-AS"/>
</dbReference>
<dbReference type="GO" id="GO:0016485">
    <property type="term" value="P:protein processing"/>
    <property type="evidence" value="ECO:0007669"/>
    <property type="project" value="TreeGrafter"/>
</dbReference>
<keyword evidence="8" id="KW-1015">Disulfide bond</keyword>
<keyword evidence="4 14" id="KW-0732">Signal</keyword>
<feature type="active site" description="Charge relay system" evidence="10 11">
    <location>
        <position position="466"/>
    </location>
</feature>
<dbReference type="GO" id="GO:0000139">
    <property type="term" value="C:Golgi membrane"/>
    <property type="evidence" value="ECO:0007669"/>
    <property type="project" value="TreeGrafter"/>
</dbReference>
<dbReference type="PROSITE" id="PS00138">
    <property type="entry name" value="SUBTILASE_SER"/>
    <property type="match status" value="1"/>
</dbReference>
<dbReference type="RefSeq" id="XP_066929461.1">
    <property type="nucleotide sequence ID" value="XM_067073360.1"/>
</dbReference>
<dbReference type="Gene3D" id="3.30.70.850">
    <property type="entry name" value="Peptidase S8, pro-domain"/>
    <property type="match status" value="1"/>
</dbReference>
<evidence type="ECO:0000256" key="10">
    <source>
        <dbReference type="PIRSR" id="PIRSR615500-1"/>
    </source>
</evidence>
<keyword evidence="12" id="KW-0175">Coiled coil</keyword>
<dbReference type="AlphaFoldDB" id="A0A7M5X3V6"/>
<dbReference type="InterPro" id="IPR000209">
    <property type="entry name" value="Peptidase_S8/S53_dom"/>
</dbReference>
<dbReference type="Pfam" id="PF16470">
    <property type="entry name" value="S8_pro-domain"/>
    <property type="match status" value="1"/>
</dbReference>
<proteinExistence type="inferred from homology"/>
<sequence>MLKTCFILVVLFSVCSRVFLVDSNEREVRSIENDRNAEVKKEIKKLEDIEAKLDKLRSLLKDPLDEEHDILDNETDDTHAHEWTVQLNSDKYDDAKDIAKQYGFDHIHKLDVGYGVYRFSHSKKSLEEAKKKKKEMIKEKQEEIEVEKTISKRDHIDSARLLANDEKVTWMKRERILQREKRVPLRDAKKEAEAAKDMIPNDPYFSAQWYIRNDGQTTGPAGFDSKIESAWKRGYTGKDVVLSVLDDGMDHTHPELKDNYDPKASTDLNGHKADPFPNDSDPYNAHGTKCSGTIAAKGNNSLCGIGIAYDSKIGAIRMLDGKATDALEANALSFKRDHIDIYSCSWGPKDNGATFGRPGRLGKIALHQGAKFGRNGKGSLFIWATGNGGMQRDDCNADGYVNSIYTLGIGAVNEHGVSTYYGERCAAMFAVTYCSGKHKAGLGDPKANVITTYLHHQCTDHFVGTSSAAPLAAGIFALVLEANKNITWRDLQHLVFQTAQKVSPNDLGWFKNGVGKFYNHKFGFGVLDAEKLVDAALNWTTVPKQKSCHFILRFKNGNIPSKEHFKLAFNTDGCQACKVKESDGTCKNAITKLEHAVVNVTLKHRRRGDLSIKLVSPSGTVSNLLHQRPFDGSSAGLKGWTFMTVYNWGENPKGTWNLIFTDNKGMNPFDTKDRRDVEEEYMEELDKKKEREQRQQRQQQRNVAADTQRRDENVVTAQGDIYKREDEVSNDAYAKLYDKYRRDESAYDQLKRELYERQSQGYADDYYRSGRKRRSNFADDTTDYVKYKKDTISDLKYEYENDILKRSDLAGEVLDLRITLYGTGE</sequence>
<feature type="active site" description="Charge relay system" evidence="10 11">
    <location>
        <position position="246"/>
    </location>
</feature>
<dbReference type="EnsemblMetazoa" id="CLYHEMT016586.1">
    <property type="protein sequence ID" value="CLYHEMP016586.1"/>
    <property type="gene ID" value="CLYHEMG016586"/>
</dbReference>
<evidence type="ECO:0000256" key="3">
    <source>
        <dbReference type="ARBA" id="ARBA00022685"/>
    </source>
</evidence>
<evidence type="ECO:0000256" key="5">
    <source>
        <dbReference type="ARBA" id="ARBA00022801"/>
    </source>
</evidence>
<feature type="compositionally biased region" description="Basic and acidic residues" evidence="13">
    <location>
        <begin position="684"/>
        <end position="695"/>
    </location>
</feature>
<evidence type="ECO:0000256" key="12">
    <source>
        <dbReference type="SAM" id="Coils"/>
    </source>
</evidence>
<dbReference type="FunFam" id="3.40.50.200:FF:000021">
    <property type="entry name" value="Proprotein convertase subtilisin/kexin type 5a"/>
    <property type="match status" value="1"/>
</dbReference>
<feature type="region of interest" description="Disordered" evidence="13">
    <location>
        <begin position="683"/>
        <end position="715"/>
    </location>
</feature>
<evidence type="ECO:0000256" key="14">
    <source>
        <dbReference type="SAM" id="SignalP"/>
    </source>
</evidence>
<dbReference type="PROSITE" id="PS00137">
    <property type="entry name" value="SUBTILASE_HIS"/>
    <property type="match status" value="1"/>
</dbReference>
<comment type="similarity">
    <text evidence="1">Belongs to the peptidase S8 family. Furin subfamily.</text>
</comment>
<keyword evidence="17" id="KW-1185">Reference proteome</keyword>
<dbReference type="Proteomes" id="UP000594262">
    <property type="component" value="Unplaced"/>
</dbReference>
<dbReference type="PRINTS" id="PR00723">
    <property type="entry name" value="SUBTILISIN"/>
</dbReference>
<evidence type="ECO:0000256" key="8">
    <source>
        <dbReference type="ARBA" id="ARBA00023157"/>
    </source>
</evidence>
<keyword evidence="2 11" id="KW-0645">Protease</keyword>
<keyword evidence="5 11" id="KW-0378">Hydrolase</keyword>
<dbReference type="FunFam" id="2.60.120.260:FF:000006">
    <property type="entry name" value="Proprotein convertase subtilisin/kexin type 5"/>
    <property type="match status" value="1"/>
</dbReference>
<dbReference type="PANTHER" id="PTHR42884">
    <property type="entry name" value="PROPROTEIN CONVERTASE SUBTILISIN/KEXIN-RELATED"/>
    <property type="match status" value="1"/>
</dbReference>
<evidence type="ECO:0000256" key="11">
    <source>
        <dbReference type="PROSITE-ProRule" id="PRU01240"/>
    </source>
</evidence>
<dbReference type="InterPro" id="IPR032815">
    <property type="entry name" value="S8_pro-domain"/>
</dbReference>
<evidence type="ECO:0000256" key="4">
    <source>
        <dbReference type="ARBA" id="ARBA00022729"/>
    </source>
</evidence>
<feature type="signal peptide" evidence="14">
    <location>
        <begin position="1"/>
        <end position="20"/>
    </location>
</feature>
<dbReference type="GeneID" id="136817017"/>
<organism evidence="16 17">
    <name type="scientific">Clytia hemisphaerica</name>
    <dbReference type="NCBI Taxonomy" id="252671"/>
    <lineage>
        <taxon>Eukaryota</taxon>
        <taxon>Metazoa</taxon>
        <taxon>Cnidaria</taxon>
        <taxon>Hydrozoa</taxon>
        <taxon>Hydroidolina</taxon>
        <taxon>Leptothecata</taxon>
        <taxon>Obeliida</taxon>
        <taxon>Clytiidae</taxon>
        <taxon>Clytia</taxon>
    </lineage>
</organism>
<evidence type="ECO:0000313" key="16">
    <source>
        <dbReference type="EnsemblMetazoa" id="CLYHEMP016586.1"/>
    </source>
</evidence>
<keyword evidence="9" id="KW-0325">Glycoprotein</keyword>
<evidence type="ECO:0000256" key="6">
    <source>
        <dbReference type="ARBA" id="ARBA00022825"/>
    </source>
</evidence>
<dbReference type="SUPFAM" id="SSF49785">
    <property type="entry name" value="Galactose-binding domain-like"/>
    <property type="match status" value="1"/>
</dbReference>
<accession>A0A7M5X3V6</accession>
<dbReference type="GO" id="GO:0005802">
    <property type="term" value="C:trans-Golgi network"/>
    <property type="evidence" value="ECO:0007669"/>
    <property type="project" value="TreeGrafter"/>
</dbReference>
<protein>
    <recommendedName>
        <fullName evidence="15">P/Homo B domain-containing protein</fullName>
    </recommendedName>
</protein>
<feature type="domain" description="P/Homo B" evidence="15">
    <location>
        <begin position="541"/>
        <end position="687"/>
    </location>
</feature>